<keyword evidence="3 7" id="KW-0808">Transferase</keyword>
<reference evidence="9" key="1">
    <citation type="submission" date="2018-11" db="EMBL/GenBank/DDBJ databases">
        <title>FDA dAtabase for Regulatory Grade micrObial Sequences (FDA-ARGOS): Supporting development and validation of Infectious Disease Dx tests.</title>
        <authorList>
            <person name="Bliska J."/>
            <person name="Cleland M.-M."/>
            <person name="Tallon L."/>
            <person name="Sadzewicz L."/>
            <person name="Zhao X."/>
            <person name="Vavikolanu K."/>
            <person name="Mehta A."/>
            <person name="Aluvathingal J."/>
            <person name="Nadendla S."/>
            <person name="Yan Y."/>
            <person name="Sichtig H."/>
        </authorList>
    </citation>
    <scope>NUCLEOTIDE SEQUENCE [LARGE SCALE GENOMIC DNA]</scope>
    <source>
        <strain evidence="9">FDAARGOS_581</strain>
    </source>
</reference>
<evidence type="ECO:0000256" key="2">
    <source>
        <dbReference type="ARBA" id="ARBA00022603"/>
    </source>
</evidence>
<name>A0ABN5R1G8_YERPU</name>
<evidence type="ECO:0000256" key="6">
    <source>
        <dbReference type="ARBA" id="ARBA00047422"/>
    </source>
</evidence>
<dbReference type="InterPro" id="IPR050390">
    <property type="entry name" value="C5-Methyltransferase"/>
</dbReference>
<evidence type="ECO:0000256" key="8">
    <source>
        <dbReference type="RuleBase" id="RU000416"/>
    </source>
</evidence>
<gene>
    <name evidence="9" type="ORF">EGX47_00940</name>
</gene>
<accession>A0ABN5R1G8</accession>
<dbReference type="Gene3D" id="3.90.120.10">
    <property type="entry name" value="DNA Methylase, subunit A, domain 2"/>
    <property type="match status" value="1"/>
</dbReference>
<dbReference type="InterPro" id="IPR029063">
    <property type="entry name" value="SAM-dependent_MTases_sf"/>
</dbReference>
<keyword evidence="10" id="KW-1185">Reference proteome</keyword>
<dbReference type="EMBL" id="CP033713">
    <property type="protein sequence ID" value="AYW90038.1"/>
    <property type="molecule type" value="Genomic_DNA"/>
</dbReference>
<dbReference type="Gene3D" id="3.40.50.150">
    <property type="entry name" value="Vaccinia Virus protein VP39"/>
    <property type="match status" value="1"/>
</dbReference>
<dbReference type="GO" id="GO:0008168">
    <property type="term" value="F:methyltransferase activity"/>
    <property type="evidence" value="ECO:0007669"/>
    <property type="project" value="UniProtKB-KW"/>
</dbReference>
<dbReference type="GO" id="GO:0032259">
    <property type="term" value="P:methylation"/>
    <property type="evidence" value="ECO:0007669"/>
    <property type="project" value="UniProtKB-KW"/>
</dbReference>
<dbReference type="NCBIfam" id="TIGR00675">
    <property type="entry name" value="dcm"/>
    <property type="match status" value="1"/>
</dbReference>
<dbReference type="EC" id="2.1.1.37" evidence="1"/>
<organism evidence="9 10">
    <name type="scientific">Yersinia pseudotuberculosis</name>
    <dbReference type="NCBI Taxonomy" id="633"/>
    <lineage>
        <taxon>Bacteria</taxon>
        <taxon>Pseudomonadati</taxon>
        <taxon>Pseudomonadota</taxon>
        <taxon>Gammaproteobacteria</taxon>
        <taxon>Enterobacterales</taxon>
        <taxon>Yersiniaceae</taxon>
        <taxon>Yersinia</taxon>
    </lineage>
</organism>
<dbReference type="PROSITE" id="PS51679">
    <property type="entry name" value="SAM_MT_C5"/>
    <property type="match status" value="1"/>
</dbReference>
<dbReference type="Pfam" id="PF00145">
    <property type="entry name" value="DNA_methylase"/>
    <property type="match status" value="1"/>
</dbReference>
<evidence type="ECO:0000313" key="10">
    <source>
        <dbReference type="Proteomes" id="UP000268669"/>
    </source>
</evidence>
<evidence type="ECO:0000256" key="7">
    <source>
        <dbReference type="PROSITE-ProRule" id="PRU01016"/>
    </source>
</evidence>
<dbReference type="PRINTS" id="PR00105">
    <property type="entry name" value="C5METTRFRASE"/>
</dbReference>
<dbReference type="Proteomes" id="UP000268669">
    <property type="component" value="Chromosome"/>
</dbReference>
<keyword evidence="4 7" id="KW-0949">S-adenosyl-L-methionine</keyword>
<dbReference type="InterPro" id="IPR001525">
    <property type="entry name" value="C5_MeTfrase"/>
</dbReference>
<comment type="similarity">
    <text evidence="7 8">Belongs to the class I-like SAM-binding methyltransferase superfamily. C5-methyltransferase family.</text>
</comment>
<evidence type="ECO:0000256" key="4">
    <source>
        <dbReference type="ARBA" id="ARBA00022691"/>
    </source>
</evidence>
<protein>
    <recommendedName>
        <fullName evidence="1">DNA (cytosine-5-)-methyltransferase</fullName>
        <ecNumber evidence="1">2.1.1.37</ecNumber>
    </recommendedName>
</protein>
<dbReference type="PANTHER" id="PTHR10629">
    <property type="entry name" value="CYTOSINE-SPECIFIC METHYLTRANSFERASE"/>
    <property type="match status" value="1"/>
</dbReference>
<evidence type="ECO:0000256" key="1">
    <source>
        <dbReference type="ARBA" id="ARBA00011975"/>
    </source>
</evidence>
<dbReference type="PANTHER" id="PTHR10629:SF52">
    <property type="entry name" value="DNA (CYTOSINE-5)-METHYLTRANSFERASE 1"/>
    <property type="match status" value="1"/>
</dbReference>
<feature type="active site" evidence="7">
    <location>
        <position position="80"/>
    </location>
</feature>
<keyword evidence="5" id="KW-0680">Restriction system</keyword>
<sequence length="352" mass="39617">MRVIDFFCGCGGASKGFELAGFDIALGIDFDESAAASYKANFPHTKFIRDDIRNIKVRDVATLVPDWDSSELVFCACAPCQPFSSQNKTRNSDDKRRTLLGETKRFIRAFRPAFIFIENVPGIQSIKIEENGPFADFLHFLKRFGYAYDFKVVSSEFYGVPQQRKRLVVLAKLSGYPDFPLPSHGNKETPFATVRDYIGDLPRLEAGESDPYDPLHTAAVIQPINIQRLQHTPEGGDRRDWPDHLWLNCHREYDGHTDVYGRMKWDAPCKTLTTKCTSISNGRFGHPDVTQNRAITFREAACLQTFPRGFIFKGGNISKSKQIGNAVPVLLAQCFGEAILRQAKNHKEIGGN</sequence>
<evidence type="ECO:0000256" key="3">
    <source>
        <dbReference type="ARBA" id="ARBA00022679"/>
    </source>
</evidence>
<evidence type="ECO:0000256" key="5">
    <source>
        <dbReference type="ARBA" id="ARBA00022747"/>
    </source>
</evidence>
<dbReference type="RefSeq" id="WP_123784295.1">
    <property type="nucleotide sequence ID" value="NZ_CP033713.1"/>
</dbReference>
<dbReference type="SUPFAM" id="SSF53335">
    <property type="entry name" value="S-adenosyl-L-methionine-dependent methyltransferases"/>
    <property type="match status" value="1"/>
</dbReference>
<evidence type="ECO:0000313" key="9">
    <source>
        <dbReference type="EMBL" id="AYW90038.1"/>
    </source>
</evidence>
<proteinExistence type="inferred from homology"/>
<comment type="catalytic activity">
    <reaction evidence="6">
        <text>a 2'-deoxycytidine in DNA + S-adenosyl-L-methionine = a 5-methyl-2'-deoxycytidine in DNA + S-adenosyl-L-homocysteine + H(+)</text>
        <dbReference type="Rhea" id="RHEA:13681"/>
        <dbReference type="Rhea" id="RHEA-COMP:11369"/>
        <dbReference type="Rhea" id="RHEA-COMP:11370"/>
        <dbReference type="ChEBI" id="CHEBI:15378"/>
        <dbReference type="ChEBI" id="CHEBI:57856"/>
        <dbReference type="ChEBI" id="CHEBI:59789"/>
        <dbReference type="ChEBI" id="CHEBI:85452"/>
        <dbReference type="ChEBI" id="CHEBI:85454"/>
        <dbReference type="EC" id="2.1.1.37"/>
    </reaction>
</comment>
<keyword evidence="2 7" id="KW-0489">Methyltransferase</keyword>